<evidence type="ECO:0000313" key="2">
    <source>
        <dbReference type="EMBL" id="CAB3380731.1"/>
    </source>
</evidence>
<dbReference type="AlphaFoldDB" id="A0A8S1DJ91"/>
<gene>
    <name evidence="2" type="ORF">CLODIP_2_CD06450</name>
</gene>
<proteinExistence type="predicted"/>
<keyword evidence="1" id="KW-0472">Membrane</keyword>
<evidence type="ECO:0000256" key="1">
    <source>
        <dbReference type="SAM" id="Phobius"/>
    </source>
</evidence>
<accession>A0A8S1DJ91</accession>
<comment type="caution">
    <text evidence="2">The sequence shown here is derived from an EMBL/GenBank/DDBJ whole genome shotgun (WGS) entry which is preliminary data.</text>
</comment>
<feature type="transmembrane region" description="Helical" evidence="1">
    <location>
        <begin position="34"/>
        <end position="56"/>
    </location>
</feature>
<dbReference type="Proteomes" id="UP000494165">
    <property type="component" value="Unassembled WGS sequence"/>
</dbReference>
<dbReference type="EMBL" id="CADEPI010000215">
    <property type="protein sequence ID" value="CAB3380731.1"/>
    <property type="molecule type" value="Genomic_DNA"/>
</dbReference>
<keyword evidence="1" id="KW-1133">Transmembrane helix</keyword>
<evidence type="ECO:0000313" key="3">
    <source>
        <dbReference type="Proteomes" id="UP000494165"/>
    </source>
</evidence>
<sequence length="167" mass="18555">MKATTLRTTAIPSDHQQIQHSSLYKTLYAPNEGMYMMSGMLIAMLLVAVIIVLLAVTISKLRKRGDVENAESHVQQPAAAAAPTLVTLAEPPMSNLYEPTTAWNYPAAHFLYSNTDQEANITPLATHQPGFCKGMRKNLGGKWKRLVRRKSEVSAVSLDHLKQIYVY</sequence>
<reference evidence="2 3" key="1">
    <citation type="submission" date="2020-04" db="EMBL/GenBank/DDBJ databases">
        <authorList>
            <person name="Alioto T."/>
            <person name="Alioto T."/>
            <person name="Gomez Garrido J."/>
        </authorList>
    </citation>
    <scope>NUCLEOTIDE SEQUENCE [LARGE SCALE GENOMIC DNA]</scope>
</reference>
<protein>
    <submittedName>
        <fullName evidence="2">Uncharacterized protein</fullName>
    </submittedName>
</protein>
<organism evidence="2 3">
    <name type="scientific">Cloeon dipterum</name>
    <dbReference type="NCBI Taxonomy" id="197152"/>
    <lineage>
        <taxon>Eukaryota</taxon>
        <taxon>Metazoa</taxon>
        <taxon>Ecdysozoa</taxon>
        <taxon>Arthropoda</taxon>
        <taxon>Hexapoda</taxon>
        <taxon>Insecta</taxon>
        <taxon>Pterygota</taxon>
        <taxon>Palaeoptera</taxon>
        <taxon>Ephemeroptera</taxon>
        <taxon>Pisciforma</taxon>
        <taxon>Baetidae</taxon>
        <taxon>Cloeon</taxon>
    </lineage>
</organism>
<keyword evidence="3" id="KW-1185">Reference proteome</keyword>
<keyword evidence="1" id="KW-0812">Transmembrane</keyword>
<name>A0A8S1DJ91_9INSE</name>
<dbReference type="OrthoDB" id="6621161at2759"/>